<evidence type="ECO:0000259" key="2">
    <source>
        <dbReference type="Pfam" id="PF00534"/>
    </source>
</evidence>
<dbReference type="EMBL" id="DUJU01000081">
    <property type="protein sequence ID" value="HIH93858.1"/>
    <property type="molecule type" value="Genomic_DNA"/>
</dbReference>
<organism evidence="3 4">
    <name type="scientific">Methanosarcina acetivorans</name>
    <dbReference type="NCBI Taxonomy" id="2214"/>
    <lineage>
        <taxon>Archaea</taxon>
        <taxon>Methanobacteriati</taxon>
        <taxon>Methanobacteriota</taxon>
        <taxon>Stenosarchaea group</taxon>
        <taxon>Methanomicrobia</taxon>
        <taxon>Methanosarcinales</taxon>
        <taxon>Methanosarcinaceae</taxon>
        <taxon>Methanosarcina</taxon>
    </lineage>
</organism>
<dbReference type="OMA" id="TPMRYVW"/>
<comment type="caution">
    <text evidence="3">The sequence shown here is derived from an EMBL/GenBank/DDBJ whole genome shotgun (WGS) entry which is preliminary data.</text>
</comment>
<evidence type="ECO:0000313" key="3">
    <source>
        <dbReference type="EMBL" id="HIH93858.1"/>
    </source>
</evidence>
<accession>A0A832W8A2</accession>
<protein>
    <submittedName>
        <fullName evidence="3">Glycosyltransferase family 4 protein</fullName>
    </submittedName>
</protein>
<dbReference type="GeneID" id="1473063"/>
<name>A0A832W8A2_9EURY</name>
<feature type="domain" description="Glycosyl transferase family 1" evidence="2">
    <location>
        <begin position="187"/>
        <end position="330"/>
    </location>
</feature>
<dbReference type="AlphaFoldDB" id="A0A832W8A2"/>
<dbReference type="InterPro" id="IPR001296">
    <property type="entry name" value="Glyco_trans_1"/>
</dbReference>
<dbReference type="Proteomes" id="UP000600774">
    <property type="component" value="Unassembled WGS sequence"/>
</dbReference>
<evidence type="ECO:0000256" key="1">
    <source>
        <dbReference type="ARBA" id="ARBA00022679"/>
    </source>
</evidence>
<keyword evidence="1 3" id="KW-0808">Transferase</keyword>
<dbReference type="Pfam" id="PF00534">
    <property type="entry name" value="Glycos_transf_1"/>
    <property type="match status" value="1"/>
</dbReference>
<dbReference type="PANTHER" id="PTHR46401:SF2">
    <property type="entry name" value="GLYCOSYLTRANSFERASE WBBK-RELATED"/>
    <property type="match status" value="1"/>
</dbReference>
<dbReference type="RefSeq" id="WP_011021199.1">
    <property type="nucleotide sequence ID" value="NZ_DUJU01000081.1"/>
</dbReference>
<reference evidence="3" key="1">
    <citation type="journal article" date="2020" name="bioRxiv">
        <title>A rank-normalized archaeal taxonomy based on genome phylogeny resolves widespread incomplete and uneven classifications.</title>
        <authorList>
            <person name="Rinke C."/>
            <person name="Chuvochina M."/>
            <person name="Mussig A.J."/>
            <person name="Chaumeil P.-A."/>
            <person name="Waite D.W."/>
            <person name="Whitman W.B."/>
            <person name="Parks D.H."/>
            <person name="Hugenholtz P."/>
        </authorList>
    </citation>
    <scope>NUCLEOTIDE SEQUENCE</scope>
    <source>
        <strain evidence="3">UBA8876</strain>
    </source>
</reference>
<dbReference type="Gene3D" id="3.40.50.2000">
    <property type="entry name" value="Glycogen Phosphorylase B"/>
    <property type="match status" value="1"/>
</dbReference>
<dbReference type="PANTHER" id="PTHR46401">
    <property type="entry name" value="GLYCOSYLTRANSFERASE WBBK-RELATED"/>
    <property type="match status" value="1"/>
</dbReference>
<evidence type="ECO:0000313" key="4">
    <source>
        <dbReference type="Proteomes" id="UP000600774"/>
    </source>
</evidence>
<sequence>MKTAIFHDYFGAIGGGEKVVITLANLLNADIITTDMDAVDKLDTEVNVISLGHTQKIPPLKQISATEKFYSCNFSNDYDFFIFTGNWSHYAAHRHHPNMWYCYTPVRAFYDLYDTFLQRQDFITRQAFRIWVYGHRWLDQKSIRNIDQIVTISKNSQKRIEKYHHRNADIIYPPVDVSKFECKEYGDFWLSVNRLYPEKRVELQIEAFRKMPDEKLIIVGGYAKGDHAEKYAKHISNKLPDNVNILGEVSETELIDLYSRCRGFICTALDEDFGLTPVEAMASGKPVVAANEGGFKETVTEKTGFLINADIHSVIEAVKFVSREPESYRDACLKQAKCFDLSIFSEKIKNVVNDDR</sequence>
<dbReference type="SUPFAM" id="SSF53756">
    <property type="entry name" value="UDP-Glycosyltransferase/glycogen phosphorylase"/>
    <property type="match status" value="1"/>
</dbReference>
<gene>
    <name evidence="3" type="ORF">HA338_07375</name>
</gene>
<dbReference type="GO" id="GO:0016757">
    <property type="term" value="F:glycosyltransferase activity"/>
    <property type="evidence" value="ECO:0007669"/>
    <property type="project" value="InterPro"/>
</dbReference>
<proteinExistence type="predicted"/>